<name>A0ABW1L363_9PROT</name>
<organism evidence="3 4">
    <name type="scientific">Hyphococcus aureus</name>
    <dbReference type="NCBI Taxonomy" id="2666033"/>
    <lineage>
        <taxon>Bacteria</taxon>
        <taxon>Pseudomonadati</taxon>
        <taxon>Pseudomonadota</taxon>
        <taxon>Alphaproteobacteria</taxon>
        <taxon>Parvularculales</taxon>
        <taxon>Parvularculaceae</taxon>
        <taxon>Hyphococcus</taxon>
    </lineage>
</organism>
<gene>
    <name evidence="3" type="ORF">ACFMB1_15140</name>
</gene>
<sequence length="271" mass="27883">MTRRMKLMTGLSTLAAVSALALTGCGGEGEGEGAEGEVDLSTTISGEAEGEGAGAEGESEGATASGDPATDDVAYLKLLGLVRGHLIAFYELYQSGSQDMARMHVKHPESELYMDIAPAFGPRGQTGFADELTALVSAAAAGGEVDSEYSDAVEALNAHMPAAGPAVMLLAVSEIIRVAADEFDIGVEDDGAISNAHEYQDAYGFLVASRDMVAGIETTDVNATDAISLAHEQIELALASFDGLTADMTEGRPSTLYGAAARIELAARGLM</sequence>
<feature type="region of interest" description="Disordered" evidence="1">
    <location>
        <begin position="47"/>
        <end position="68"/>
    </location>
</feature>
<keyword evidence="4" id="KW-1185">Reference proteome</keyword>
<comment type="caution">
    <text evidence="3">The sequence shown here is derived from an EMBL/GenBank/DDBJ whole genome shotgun (WGS) entry which is preliminary data.</text>
</comment>
<dbReference type="Proteomes" id="UP001596116">
    <property type="component" value="Unassembled WGS sequence"/>
</dbReference>
<dbReference type="EMBL" id="JBHPON010000002">
    <property type="protein sequence ID" value="MFC6036892.1"/>
    <property type="molecule type" value="Genomic_DNA"/>
</dbReference>
<evidence type="ECO:0000256" key="2">
    <source>
        <dbReference type="SAM" id="SignalP"/>
    </source>
</evidence>
<reference evidence="3 4" key="1">
    <citation type="submission" date="2024-09" db="EMBL/GenBank/DDBJ databases">
        <authorList>
            <person name="Zhang Z.-H."/>
        </authorList>
    </citation>
    <scope>NUCLEOTIDE SEQUENCE [LARGE SCALE GENOMIC DNA]</scope>
    <source>
        <strain evidence="3 4">HHTR114</strain>
    </source>
</reference>
<evidence type="ECO:0000313" key="4">
    <source>
        <dbReference type="Proteomes" id="UP001596116"/>
    </source>
</evidence>
<evidence type="ECO:0000313" key="3">
    <source>
        <dbReference type="EMBL" id="MFC6036892.1"/>
    </source>
</evidence>
<dbReference type="PROSITE" id="PS51257">
    <property type="entry name" value="PROKAR_LIPOPROTEIN"/>
    <property type="match status" value="1"/>
</dbReference>
<feature type="chain" id="PRO_5046872019" description="DUF2202 domain-containing protein" evidence="2">
    <location>
        <begin position="22"/>
        <end position="271"/>
    </location>
</feature>
<evidence type="ECO:0008006" key="5">
    <source>
        <dbReference type="Google" id="ProtNLM"/>
    </source>
</evidence>
<dbReference type="RefSeq" id="WP_379881858.1">
    <property type="nucleotide sequence ID" value="NZ_JBHPON010000002.1"/>
</dbReference>
<proteinExistence type="predicted"/>
<protein>
    <recommendedName>
        <fullName evidence="5">DUF2202 domain-containing protein</fullName>
    </recommendedName>
</protein>
<evidence type="ECO:0000256" key="1">
    <source>
        <dbReference type="SAM" id="MobiDB-lite"/>
    </source>
</evidence>
<accession>A0ABW1L363</accession>
<keyword evidence="2" id="KW-0732">Signal</keyword>
<feature type="signal peptide" evidence="2">
    <location>
        <begin position="1"/>
        <end position="21"/>
    </location>
</feature>